<organism evidence="2">
    <name type="scientific">Panicum hallii</name>
    <dbReference type="NCBI Taxonomy" id="206008"/>
    <lineage>
        <taxon>Eukaryota</taxon>
        <taxon>Viridiplantae</taxon>
        <taxon>Streptophyta</taxon>
        <taxon>Embryophyta</taxon>
        <taxon>Tracheophyta</taxon>
        <taxon>Spermatophyta</taxon>
        <taxon>Magnoliopsida</taxon>
        <taxon>Liliopsida</taxon>
        <taxon>Poales</taxon>
        <taxon>Poaceae</taxon>
        <taxon>PACMAD clade</taxon>
        <taxon>Panicoideae</taxon>
        <taxon>Panicodae</taxon>
        <taxon>Paniceae</taxon>
        <taxon>Panicinae</taxon>
        <taxon>Panicum</taxon>
        <taxon>Panicum sect. Panicum</taxon>
    </lineage>
</organism>
<dbReference type="AlphaFoldDB" id="A0A2T8KSP6"/>
<evidence type="ECO:0000256" key="1">
    <source>
        <dbReference type="SAM" id="MobiDB-lite"/>
    </source>
</evidence>
<feature type="region of interest" description="Disordered" evidence="1">
    <location>
        <begin position="35"/>
        <end position="59"/>
    </location>
</feature>
<gene>
    <name evidence="2" type="ORF">PAHAL_2G438900</name>
</gene>
<dbReference type="Proteomes" id="UP000243499">
    <property type="component" value="Chromosome 2"/>
</dbReference>
<evidence type="ECO:0000313" key="2">
    <source>
        <dbReference type="EMBL" id="PVH65198.1"/>
    </source>
</evidence>
<dbReference type="EMBL" id="CM008047">
    <property type="protein sequence ID" value="PVH65198.1"/>
    <property type="molecule type" value="Genomic_DNA"/>
</dbReference>
<name>A0A2T8KSP6_9POAL</name>
<protein>
    <submittedName>
        <fullName evidence="2">Uncharacterized protein</fullName>
    </submittedName>
</protein>
<sequence>MEACCLCVAWKLGVKKSLACWIKLLPRQTSKRYEVNSPAAGRDDDTTPRTRTGCFSTPR</sequence>
<accession>A0A2T8KSP6</accession>
<dbReference type="Gramene" id="PVH65198">
    <property type="protein sequence ID" value="PVH65198"/>
    <property type="gene ID" value="PAHAL_2G438900"/>
</dbReference>
<proteinExistence type="predicted"/>
<reference evidence="2" key="1">
    <citation type="submission" date="2018-04" db="EMBL/GenBank/DDBJ databases">
        <title>WGS assembly of Panicum hallii.</title>
        <authorList>
            <person name="Lovell J."/>
            <person name="Jenkins J."/>
            <person name="Lowry D."/>
            <person name="Mamidi S."/>
            <person name="Sreedasyam A."/>
            <person name="Weng X."/>
            <person name="Barry K."/>
            <person name="Bonette J."/>
            <person name="Campitelli B."/>
            <person name="Daum C."/>
            <person name="Gordon S."/>
            <person name="Gould B."/>
            <person name="Lipzen A."/>
            <person name="Macqueen A."/>
            <person name="Palacio-Mejia J."/>
            <person name="Plott C."/>
            <person name="Shakirov E."/>
            <person name="Shu S."/>
            <person name="Yoshinaga Y."/>
            <person name="Zane M."/>
            <person name="Rokhsar D."/>
            <person name="Grimwood J."/>
            <person name="Schmutz J."/>
            <person name="Juenger T."/>
        </authorList>
    </citation>
    <scope>NUCLEOTIDE SEQUENCE [LARGE SCALE GENOMIC DNA]</scope>
    <source>
        <strain evidence="2">FIL2</strain>
    </source>
</reference>